<keyword evidence="7" id="KW-1185">Reference proteome</keyword>
<dbReference type="PROSITE" id="PS50132">
    <property type="entry name" value="RGS"/>
    <property type="match status" value="1"/>
</dbReference>
<dbReference type="Pfam" id="PF00787">
    <property type="entry name" value="PX"/>
    <property type="match status" value="1"/>
</dbReference>
<feature type="compositionally biased region" description="Low complexity" evidence="2">
    <location>
        <begin position="586"/>
        <end position="598"/>
    </location>
</feature>
<dbReference type="Gene3D" id="3.30.1520.10">
    <property type="entry name" value="Phox-like domain"/>
    <property type="match status" value="1"/>
</dbReference>
<evidence type="ECO:0000259" key="5">
    <source>
        <dbReference type="PROSITE" id="PS51207"/>
    </source>
</evidence>
<feature type="region of interest" description="Disordered" evidence="2">
    <location>
        <begin position="586"/>
        <end position="766"/>
    </location>
</feature>
<comment type="similarity">
    <text evidence="1">Belongs to the sorting nexin family.</text>
</comment>
<dbReference type="Pfam" id="PF00615">
    <property type="entry name" value="RGS"/>
    <property type="match status" value="1"/>
</dbReference>
<dbReference type="SMART" id="SM00315">
    <property type="entry name" value="RGS"/>
    <property type="match status" value="1"/>
</dbReference>
<dbReference type="PANTHER" id="PTHR22775">
    <property type="entry name" value="SORTING NEXIN"/>
    <property type="match status" value="1"/>
</dbReference>
<organism evidence="6 7">
    <name type="scientific">Sporidiobolus salmonicolor</name>
    <name type="common">Yeast-like fungus</name>
    <name type="synonym">Sporobolomyces salmonicolor</name>
    <dbReference type="NCBI Taxonomy" id="5005"/>
    <lineage>
        <taxon>Eukaryota</taxon>
        <taxon>Fungi</taxon>
        <taxon>Dikarya</taxon>
        <taxon>Basidiomycota</taxon>
        <taxon>Pucciniomycotina</taxon>
        <taxon>Microbotryomycetes</taxon>
        <taxon>Sporidiobolales</taxon>
        <taxon>Sporidiobolaceae</taxon>
        <taxon>Sporobolomyces</taxon>
    </lineage>
</organism>
<dbReference type="Gene3D" id="1.10.167.10">
    <property type="entry name" value="Regulator of G-protein Signalling 4, domain 2"/>
    <property type="match status" value="1"/>
</dbReference>
<dbReference type="InterPro" id="IPR003114">
    <property type="entry name" value="Phox_assoc"/>
</dbReference>
<dbReference type="InterPro" id="IPR036871">
    <property type="entry name" value="PX_dom_sf"/>
</dbReference>
<feature type="compositionally biased region" description="Low complexity" evidence="2">
    <location>
        <begin position="787"/>
        <end position="809"/>
    </location>
</feature>
<proteinExistence type="inferred from homology"/>
<feature type="region of interest" description="Disordered" evidence="2">
    <location>
        <begin position="783"/>
        <end position="845"/>
    </location>
</feature>
<feature type="region of interest" description="Disordered" evidence="2">
    <location>
        <begin position="25"/>
        <end position="56"/>
    </location>
</feature>
<dbReference type="Pfam" id="PF08628">
    <property type="entry name" value="Nexin_C"/>
    <property type="match status" value="1"/>
</dbReference>
<dbReference type="SMART" id="SM00313">
    <property type="entry name" value="PXA"/>
    <property type="match status" value="1"/>
</dbReference>
<dbReference type="Pfam" id="PF02194">
    <property type="entry name" value="PXA"/>
    <property type="match status" value="1"/>
</dbReference>
<dbReference type="InterPro" id="IPR016137">
    <property type="entry name" value="RGS"/>
</dbReference>
<feature type="compositionally biased region" description="Polar residues" evidence="2">
    <location>
        <begin position="961"/>
        <end position="970"/>
    </location>
</feature>
<evidence type="ECO:0000256" key="2">
    <source>
        <dbReference type="SAM" id="MobiDB-lite"/>
    </source>
</evidence>
<evidence type="ECO:0000313" key="6">
    <source>
        <dbReference type="EMBL" id="CEQ41403.1"/>
    </source>
</evidence>
<feature type="compositionally biased region" description="Basic and acidic residues" evidence="2">
    <location>
        <begin position="946"/>
        <end position="960"/>
    </location>
</feature>
<evidence type="ECO:0000259" key="3">
    <source>
        <dbReference type="PROSITE" id="PS50132"/>
    </source>
</evidence>
<dbReference type="OrthoDB" id="120967at2759"/>
<dbReference type="InterPro" id="IPR013937">
    <property type="entry name" value="Sorting_nexin_C"/>
</dbReference>
<feature type="compositionally biased region" description="Low complexity" evidence="2">
    <location>
        <begin position="830"/>
        <end position="841"/>
    </location>
</feature>
<feature type="domain" description="PXA" evidence="5">
    <location>
        <begin position="91"/>
        <end position="284"/>
    </location>
</feature>
<feature type="domain" description="PX" evidence="4">
    <location>
        <begin position="961"/>
        <end position="1087"/>
    </location>
</feature>
<sequence>GVLAVVAGELWATQAVERAERKRWTTGRTGSGVGATAGGAGRRGPGSGIGRPKPGVPPLHFTSPAAWSMTQTKASWEATNDSLRPSFPGAPAFLSSAIDSLFSLISRDFVLKWYSTLSDSPAFPNAVERTMRDAVLKLANRVGDVDWSDVLVGRILPLLTAHLDAFRAAEQSLRRQDLRADLTESDEHDLFLASRYAAEIKSNKLHEAVDVASPNSKPAEEAWLRSLFGQILPLIVPERELDSPAVKVMVREIVACAVMLPIFDMLGDPDFWNRIIDDKAGSAIRDQKMVNQFREALDRQSPAVVTASLLSFMAPPKPQAPRRTETISVRTSPKQFDSWMQGISRCRSLADAKRLRSDVTAQIRKAKGLTDGQNLDDVVEGVKVADWIDYIERLYSAKRKVDKRIAQLGGGTASTQPSYATTVHNPQLLSAFRLRDILLNPESLSYFMEFQERRKASLRVQFWLLVEGLKDPLEHLGDDIQSTVSAAPDQAKFDVALDDIKLIWSLYLDADPFGSSEGHLQTVRAFVERSSDEPLTAQDVRRVRHAIFAIQNDVLVAMEEEDFPGFVNSDLYFRAVSDLPLPSGPSTPTLASASTLPFVPLPPPRRRSSPSNLPAAPSHVSPPPSNPPASPPPPAIQSSRSESPIPTFSGPNRPLHLQRTDTAPPQVTFYAAIDSAKMRRTGSDSGLERSPTRKASAGSLDSQPSIASAGMRRKSGPLSDSLDFLMSSPTRETDRRLPLFGAEGGPDQEDQPIDGSPGSDDDYIQVQTIEAIQEALDSILETDARAPTQLQKSSSLLTSPPDASTSSTAVEQRKSGDNQARPLPPPKHPSLSASTSVSVISNGRPEPLVQKRTVFGDEETLDDVDLEDNEPDFDPQSVRLAAPGDLHLPDEIARLAASLDKLKSQEAVVGALIRKAELTGNASELKILVKSRDSLRREIRAAKFQKDQYESQESENKITPDRTSVTVPGTTVGQAGGQSFQLYLVEVHQLHADGSFRSGWIVTRRYSEFAALHAKLRDKYVAVRYLDFPGKRLVVASQNKEFIEQRRAGLQRPELTYRPAIQALIKIPVVCRGEELRAFLSQQTITLPKSVPDRKGTSPLAPGQGFMRTFYRSVTSGIDDVLGTSTTSMMDTIIERLSQQATEFAGIGGNGIRDEDLVEQVLAGGEGRMGEEGLTYFTAPICDLFVTIFELREKNNWLRRQAILIVLQQVLGGTIERKFRDSVKMLLAPPQLVTYINSLKNGLWPDGELKPKVPPRTPEEKAATKDSANRKLSALMPGEFSLFALHLPGPNYDIPEDVAANLIGRHNARQGARRLFAALQNRRLNKHLIYSISDEVCAVLFPELASRTAAAAGPAVPVLPTVI</sequence>
<dbReference type="SUPFAM" id="SSF48097">
    <property type="entry name" value="Regulator of G-protein signaling, RGS"/>
    <property type="match status" value="1"/>
</dbReference>
<feature type="non-terminal residue" evidence="6">
    <location>
        <position position="1363"/>
    </location>
</feature>
<dbReference type="SMART" id="SM00312">
    <property type="entry name" value="PX"/>
    <property type="match status" value="1"/>
</dbReference>
<name>A0A0D6ENP8_SPOSA</name>
<dbReference type="PROSITE" id="PS51207">
    <property type="entry name" value="PXA"/>
    <property type="match status" value="1"/>
</dbReference>
<dbReference type="InterPro" id="IPR044926">
    <property type="entry name" value="RGS_subdomain_2"/>
</dbReference>
<reference evidence="7" key="1">
    <citation type="submission" date="2015-02" db="EMBL/GenBank/DDBJ databases">
        <authorList>
            <person name="Gon?alves P."/>
        </authorList>
    </citation>
    <scope>NUCLEOTIDE SEQUENCE [LARGE SCALE GENOMIC DNA]</scope>
</reference>
<feature type="compositionally biased region" description="Pro residues" evidence="2">
    <location>
        <begin position="620"/>
        <end position="635"/>
    </location>
</feature>
<dbReference type="PANTHER" id="PTHR22775:SF3">
    <property type="entry name" value="SORTING NEXIN-13"/>
    <property type="match status" value="1"/>
</dbReference>
<feature type="compositionally biased region" description="Low complexity" evidence="2">
    <location>
        <begin position="609"/>
        <end position="619"/>
    </location>
</feature>
<dbReference type="PROSITE" id="PS50195">
    <property type="entry name" value="PX"/>
    <property type="match status" value="1"/>
</dbReference>
<protein>
    <submittedName>
        <fullName evidence="6">SPOSA6832_03111-mRNA-1:cds</fullName>
    </submittedName>
</protein>
<feature type="region of interest" description="Disordered" evidence="2">
    <location>
        <begin position="1247"/>
        <end position="1267"/>
    </location>
</feature>
<gene>
    <name evidence="6" type="primary">SPOSA6832_03111</name>
</gene>
<feature type="domain" description="RGS" evidence="3">
    <location>
        <begin position="433"/>
        <end position="576"/>
    </location>
</feature>
<accession>A0A0D6ENP8</accession>
<evidence type="ECO:0000259" key="4">
    <source>
        <dbReference type="PROSITE" id="PS50195"/>
    </source>
</evidence>
<feature type="region of interest" description="Disordered" evidence="2">
    <location>
        <begin position="946"/>
        <end position="970"/>
    </location>
</feature>
<dbReference type="GO" id="GO:0035091">
    <property type="term" value="F:phosphatidylinositol binding"/>
    <property type="evidence" value="ECO:0007669"/>
    <property type="project" value="InterPro"/>
</dbReference>
<evidence type="ECO:0000313" key="7">
    <source>
        <dbReference type="Proteomes" id="UP000243876"/>
    </source>
</evidence>
<dbReference type="Proteomes" id="UP000243876">
    <property type="component" value="Unassembled WGS sequence"/>
</dbReference>
<dbReference type="EMBL" id="CENE01000014">
    <property type="protein sequence ID" value="CEQ41403.1"/>
    <property type="molecule type" value="Genomic_DNA"/>
</dbReference>
<feature type="compositionally biased region" description="Gly residues" evidence="2">
    <location>
        <begin position="29"/>
        <end position="49"/>
    </location>
</feature>
<dbReference type="InterPro" id="IPR001683">
    <property type="entry name" value="PX_dom"/>
</dbReference>
<dbReference type="InterPro" id="IPR036305">
    <property type="entry name" value="RGS_sf"/>
</dbReference>
<feature type="non-terminal residue" evidence="6">
    <location>
        <position position="1"/>
    </location>
</feature>
<dbReference type="SUPFAM" id="SSF64268">
    <property type="entry name" value="PX domain"/>
    <property type="match status" value="1"/>
</dbReference>
<evidence type="ECO:0000256" key="1">
    <source>
        <dbReference type="ARBA" id="ARBA00010883"/>
    </source>
</evidence>